<feature type="region of interest" description="Disordered" evidence="1">
    <location>
        <begin position="1483"/>
        <end position="1507"/>
    </location>
</feature>
<evidence type="ECO:0000313" key="2">
    <source>
        <dbReference type="EMBL" id="CAK9089013.1"/>
    </source>
</evidence>
<reference evidence="2 3" key="1">
    <citation type="submission" date="2024-02" db="EMBL/GenBank/DDBJ databases">
        <authorList>
            <person name="Chen Y."/>
            <person name="Shah S."/>
            <person name="Dougan E. K."/>
            <person name="Thang M."/>
            <person name="Chan C."/>
        </authorList>
    </citation>
    <scope>NUCLEOTIDE SEQUENCE [LARGE SCALE GENOMIC DNA]</scope>
</reference>
<name>A0ABP0QL73_9DINO</name>
<dbReference type="PANTHER" id="PTHR47642">
    <property type="entry name" value="ATP-DEPENDENT DNA HELICASE"/>
    <property type="match status" value="1"/>
</dbReference>
<dbReference type="EMBL" id="CAXAMN010024694">
    <property type="protein sequence ID" value="CAK9089013.1"/>
    <property type="molecule type" value="Genomic_DNA"/>
</dbReference>
<evidence type="ECO:0000313" key="3">
    <source>
        <dbReference type="Proteomes" id="UP001642484"/>
    </source>
</evidence>
<dbReference type="Proteomes" id="UP001642484">
    <property type="component" value="Unassembled WGS sequence"/>
</dbReference>
<feature type="region of interest" description="Disordered" evidence="1">
    <location>
        <begin position="822"/>
        <end position="842"/>
    </location>
</feature>
<proteinExistence type="predicted"/>
<keyword evidence="3" id="KW-1185">Reference proteome</keyword>
<accession>A0ABP0QL73</accession>
<comment type="caution">
    <text evidence="2">The sequence shown here is derived from an EMBL/GenBank/DDBJ whole genome shotgun (WGS) entry which is preliminary data.</text>
</comment>
<dbReference type="InterPro" id="IPR027417">
    <property type="entry name" value="P-loop_NTPase"/>
</dbReference>
<sequence length="1601" mass="178830">MGSSLEVFVLGGWLIVLVMHQLVIQPKTLRVKLLSCNSFCAQAQWNRRALESNQSLITITRRFCFDGSAKAKLRSATWNREHPYEKIQPGYQINSVNGVGASGDMINELDADVLNVTLVMAHAGRGDDVLDERARPFSYAYTRLQRWPGSAVKWSFTQPWLSWFYDVYFHHEAWLRKKSGSSAMQESSRRDATLAALFVLSMLKGAAPPPAAALRHEYCAYNSHVAHSTYSGQTPAATDAAVAAAEKTWPEHAEDRIMTHVPSYQWRTARPCKDTAEAKQWQQEYMEEDVVQLQTLKQHHIHPVSLETGERMPLKGCQKEDRKGRRNRLGALHGPYVHAFLNPCHPAILASMRGGNNDVQVPYRLPYACADCGSTMTPEERRAIALGAQRAQDAQTGYCSDYCSKNQPMGFHEIKEFQKGHMALHAAVAEKDVQTIGKRHATRFLSDAYCKGVVRGQVECCNLRANHREGQIVAAERISTAGFVSFPGKAYVALLEALDRDADRQVPPQKYTRTKAAPGTGAQHWRESVPAEAYGHRPLQSEVWWLSPYELTMYWEIVPTRVPYCRAEWDAAPVTAWDVRLTPAGHHKLLAPPVDAPARLRPGAHYTVCLDPSSDRILFSAAGATASLRRNWYLQRRRRPKCPHFAESPVPKGFAENAEGNARLTQVYFRAWTLNATQATDSIPFLGHLRGENESWEASLRRWLRRLPCAETKRHVGNFLSVYRVRPSAEADGNSDDDGADEPFVLTPAHLPGALRTQLPARSHRSGPAHNDDRAHRVDAVVQQADALWSTPVAADASTRATPHAYADVSPDAVRKAARIHATKQRPMPAPDDQSAAVQLTPEKTKEAVQTWLTELAMKEDSRWPRHREIAYAKNGDTWLTEVQNQLRHGELSEDSHAFLHGNVTSVPGSWTQGRPACGARACAALVGQNPDTIRRHECARCAEERVSRQLVAHGPADPRFQEAFANATAIFATNDVKFHVNKRRALCWAAAHKVVAHIAVARDVASATVLQDKTDLAAEKLQWLQRHDQECGGLYGLLPLCLGLPVRATDHLDRQRGILKGCRGVVVGWSSPAEEVVGEGVALWNRLPEVVYIQFQTATTWHISGMPDANVYPVAPCKRVWLLDRQKKYPQLRVWRTQFPLAPAFAITAHVAQGQTIVEGVITDLNIGLGGNPFTAYVAFTRVPGRQNLLLFRPFDAKPFQRGIGVGRTLLLRHLRGEKIDWTALLNKYCEERQSCVCQQRKQKGAFTVGQWKRDEADRVCRECGRRYADAGAPWQCCICKVWHAEANFPPKYHRPQCTFYRVCQTCEERKPCVRCAARKPEAAFGPAAWKARDVDRRICRECARKERGLWQCTTCNMRKELAQFSAWVAKRAAGQDGHQICNGCNTLRVACRYAGRTNHRLARLRARAEQGRLRAVLPALPSDATARGSDLDRRRRLVASPEVCSHLARARKLLAEEHRRGLVAEVRAQIASLATSALAFPQTQKGSQTPPAHTTAKPAPTSPGTVALEGKPSYTYVCPFCARQTQSSIHTGQIDHRQVCGNQFRVSDGLVQGRKHAHACPKCGTVVFSTKEVGRLQVQHTQPNGKPCRCCSWTVLQRK</sequence>
<dbReference type="InterPro" id="IPR051055">
    <property type="entry name" value="PIF1_helicase"/>
</dbReference>
<evidence type="ECO:0000256" key="1">
    <source>
        <dbReference type="SAM" id="MobiDB-lite"/>
    </source>
</evidence>
<organism evidence="2 3">
    <name type="scientific">Durusdinium trenchii</name>
    <dbReference type="NCBI Taxonomy" id="1381693"/>
    <lineage>
        <taxon>Eukaryota</taxon>
        <taxon>Sar</taxon>
        <taxon>Alveolata</taxon>
        <taxon>Dinophyceae</taxon>
        <taxon>Suessiales</taxon>
        <taxon>Symbiodiniaceae</taxon>
        <taxon>Durusdinium</taxon>
    </lineage>
</organism>
<gene>
    <name evidence="2" type="ORF">CCMP2556_LOCUS42877</name>
</gene>
<protein>
    <submittedName>
        <fullName evidence="2">Uncharacterized protein</fullName>
    </submittedName>
</protein>
<feature type="compositionally biased region" description="Low complexity" evidence="1">
    <location>
        <begin position="1491"/>
        <end position="1501"/>
    </location>
</feature>
<dbReference type="SUPFAM" id="SSF52540">
    <property type="entry name" value="P-loop containing nucleoside triphosphate hydrolases"/>
    <property type="match status" value="1"/>
</dbReference>